<evidence type="ECO:0000313" key="5">
    <source>
        <dbReference type="EMBL" id="RZS90092.1"/>
    </source>
</evidence>
<dbReference type="InterPro" id="IPR011206">
    <property type="entry name" value="Citrate_lyase_beta/mcl1/mcl2"/>
</dbReference>
<sequence>MQHFEFLPADARERLFHLPPAPFDRESDPALLAVALGAALYAPATRTSLAADAVRMASLGVRSMVVCLEDAVADDDVPAAQAHAVAELAALSGSGAAAPLLFVRVRRPEQVLEIASSLGPAAGVLAGFVLPKFTEDSGGALEAVEEASALAGTRLLAMPVLESPVIAARETRVDALVGVGRLLDKHRDSVLSLRIGATDLSSAYALRRDRDLTVYDVAPVAAAIADIVGVLGRADGSGFTISGPVWEYFSARPRMFRSLLRSTPFEEQDAGELRDELVTRDVDGLLREVVLDKASGLTGKTVIHPSHVLPVHALSVVTHEEWSDASDILGTSEQGGVAASHYRNKMNESKPHTSWARRTLRRAEAFGVYAEGVSYVDLLAAAAA</sequence>
<accession>A0A4Q7NUI7</accession>
<dbReference type="OrthoDB" id="348111at2"/>
<dbReference type="PIRSF" id="PIRSF015582">
    <property type="entry name" value="Cit_lyase_B"/>
    <property type="match status" value="1"/>
</dbReference>
<dbReference type="Pfam" id="PF15617">
    <property type="entry name" value="C-C_Bond_Lyase"/>
    <property type="match status" value="1"/>
</dbReference>
<name>A0A4Q7NUI7_9ACTN</name>
<dbReference type="InterPro" id="IPR040442">
    <property type="entry name" value="Pyrv_kinase-like_dom_sf"/>
</dbReference>
<dbReference type="InterPro" id="IPR039480">
    <property type="entry name" value="C-C_Bond_Lyase-like"/>
</dbReference>
<evidence type="ECO:0000256" key="3">
    <source>
        <dbReference type="ARBA" id="ARBA00022842"/>
    </source>
</evidence>
<comment type="cofactor">
    <cofactor evidence="1">
        <name>Mg(2+)</name>
        <dbReference type="ChEBI" id="CHEBI:18420"/>
    </cofactor>
</comment>
<dbReference type="GO" id="GO:0006107">
    <property type="term" value="P:oxaloacetate metabolic process"/>
    <property type="evidence" value="ECO:0007669"/>
    <property type="project" value="TreeGrafter"/>
</dbReference>
<dbReference type="GO" id="GO:0016829">
    <property type="term" value="F:lyase activity"/>
    <property type="evidence" value="ECO:0007669"/>
    <property type="project" value="UniProtKB-KW"/>
</dbReference>
<dbReference type="Proteomes" id="UP000293638">
    <property type="component" value="Unassembled WGS sequence"/>
</dbReference>
<dbReference type="PANTHER" id="PTHR32308:SF10">
    <property type="entry name" value="CITRATE LYASE SUBUNIT BETA"/>
    <property type="match status" value="1"/>
</dbReference>
<dbReference type="InterPro" id="IPR015813">
    <property type="entry name" value="Pyrv/PenolPyrv_kinase-like_dom"/>
</dbReference>
<keyword evidence="3 4" id="KW-0460">Magnesium</keyword>
<keyword evidence="6" id="KW-1185">Reference proteome</keyword>
<dbReference type="EMBL" id="SGXD01000002">
    <property type="protein sequence ID" value="RZS90092.1"/>
    <property type="molecule type" value="Genomic_DNA"/>
</dbReference>
<organism evidence="5 6">
    <name type="scientific">Motilibacter rhizosphaerae</name>
    <dbReference type="NCBI Taxonomy" id="598652"/>
    <lineage>
        <taxon>Bacteria</taxon>
        <taxon>Bacillati</taxon>
        <taxon>Actinomycetota</taxon>
        <taxon>Actinomycetes</taxon>
        <taxon>Motilibacterales</taxon>
        <taxon>Motilibacteraceae</taxon>
        <taxon>Motilibacter</taxon>
    </lineage>
</organism>
<dbReference type="AlphaFoldDB" id="A0A4Q7NUI7"/>
<dbReference type="PANTHER" id="PTHR32308">
    <property type="entry name" value="LYASE BETA SUBUNIT, PUTATIVE (AFU_ORTHOLOGUE AFUA_4G13030)-RELATED"/>
    <property type="match status" value="1"/>
</dbReference>
<evidence type="ECO:0000256" key="1">
    <source>
        <dbReference type="ARBA" id="ARBA00001946"/>
    </source>
</evidence>
<evidence type="ECO:0000256" key="2">
    <source>
        <dbReference type="ARBA" id="ARBA00022723"/>
    </source>
</evidence>
<proteinExistence type="predicted"/>
<comment type="caution">
    <text evidence="5">The sequence shown here is derived from an EMBL/GenBank/DDBJ whole genome shotgun (WGS) entry which is preliminary data.</text>
</comment>
<reference evidence="5 6" key="1">
    <citation type="submission" date="2019-02" db="EMBL/GenBank/DDBJ databases">
        <title>Genomic Encyclopedia of Type Strains, Phase IV (KMG-IV): sequencing the most valuable type-strain genomes for metagenomic binning, comparative biology and taxonomic classification.</title>
        <authorList>
            <person name="Goeker M."/>
        </authorList>
    </citation>
    <scope>NUCLEOTIDE SEQUENCE [LARGE SCALE GENOMIC DNA]</scope>
    <source>
        <strain evidence="5 6">DSM 45622</strain>
    </source>
</reference>
<evidence type="ECO:0000313" key="6">
    <source>
        <dbReference type="Proteomes" id="UP000293638"/>
    </source>
</evidence>
<evidence type="ECO:0000256" key="4">
    <source>
        <dbReference type="PIRSR" id="PIRSR015582-2"/>
    </source>
</evidence>
<protein>
    <submittedName>
        <fullName evidence="5">Citrate lyase beta subunit</fullName>
    </submittedName>
</protein>
<dbReference type="RefSeq" id="WP_130492599.1">
    <property type="nucleotide sequence ID" value="NZ_SGXD01000002.1"/>
</dbReference>
<gene>
    <name evidence="5" type="ORF">EV189_1875</name>
</gene>
<keyword evidence="5" id="KW-0456">Lyase</keyword>
<feature type="binding site" evidence="4">
    <location>
        <position position="199"/>
    </location>
    <ligand>
        <name>Mg(2+)</name>
        <dbReference type="ChEBI" id="CHEBI:18420"/>
    </ligand>
</feature>
<dbReference type="GO" id="GO:0000287">
    <property type="term" value="F:magnesium ion binding"/>
    <property type="evidence" value="ECO:0007669"/>
    <property type="project" value="TreeGrafter"/>
</dbReference>
<keyword evidence="2 4" id="KW-0479">Metal-binding</keyword>
<dbReference type="Gene3D" id="3.20.20.60">
    <property type="entry name" value="Phosphoenolpyruvate-binding domains"/>
    <property type="match status" value="2"/>
</dbReference>
<dbReference type="SUPFAM" id="SSF51621">
    <property type="entry name" value="Phosphoenolpyruvate/pyruvate domain"/>
    <property type="match status" value="1"/>
</dbReference>